<feature type="transmembrane region" description="Helical" evidence="2">
    <location>
        <begin position="148"/>
        <end position="168"/>
    </location>
</feature>
<keyword evidence="5" id="KW-1185">Reference proteome</keyword>
<dbReference type="GO" id="GO:0016020">
    <property type="term" value="C:membrane"/>
    <property type="evidence" value="ECO:0007669"/>
    <property type="project" value="InterPro"/>
</dbReference>
<accession>A0A1M6MRD8</accession>
<dbReference type="SUPFAM" id="SSF103481">
    <property type="entry name" value="Multidrug resistance efflux transporter EmrE"/>
    <property type="match status" value="2"/>
</dbReference>
<proteinExistence type="inferred from homology"/>
<evidence type="ECO:0000259" key="3">
    <source>
        <dbReference type="Pfam" id="PF00892"/>
    </source>
</evidence>
<feature type="transmembrane region" description="Helical" evidence="2">
    <location>
        <begin position="9"/>
        <end position="27"/>
    </location>
</feature>
<feature type="transmembrane region" description="Helical" evidence="2">
    <location>
        <begin position="67"/>
        <end position="85"/>
    </location>
</feature>
<evidence type="ECO:0000256" key="2">
    <source>
        <dbReference type="SAM" id="Phobius"/>
    </source>
</evidence>
<keyword evidence="2" id="KW-0472">Membrane</keyword>
<feature type="transmembrane region" description="Helical" evidence="2">
    <location>
        <begin position="97"/>
        <end position="115"/>
    </location>
</feature>
<feature type="transmembrane region" description="Helical" evidence="2">
    <location>
        <begin position="180"/>
        <end position="200"/>
    </location>
</feature>
<evidence type="ECO:0000313" key="5">
    <source>
        <dbReference type="Proteomes" id="UP000184465"/>
    </source>
</evidence>
<feature type="transmembrane region" description="Helical" evidence="2">
    <location>
        <begin position="33"/>
        <end position="52"/>
    </location>
</feature>
<feature type="transmembrane region" description="Helical" evidence="2">
    <location>
        <begin position="267"/>
        <end position="284"/>
    </location>
</feature>
<dbReference type="Pfam" id="PF00892">
    <property type="entry name" value="EamA"/>
    <property type="match status" value="2"/>
</dbReference>
<keyword evidence="2" id="KW-0812">Transmembrane</keyword>
<dbReference type="PANTHER" id="PTHR22911">
    <property type="entry name" value="ACYL-MALONYL CONDENSING ENZYME-RELATED"/>
    <property type="match status" value="1"/>
</dbReference>
<feature type="domain" description="EamA" evidence="3">
    <location>
        <begin position="10"/>
        <end position="138"/>
    </location>
</feature>
<dbReference type="PANTHER" id="PTHR22911:SF76">
    <property type="entry name" value="EAMA DOMAIN-CONTAINING PROTEIN"/>
    <property type="match status" value="1"/>
</dbReference>
<keyword evidence="2" id="KW-1133">Transmembrane helix</keyword>
<feature type="transmembrane region" description="Helical" evidence="2">
    <location>
        <begin position="212"/>
        <end position="234"/>
    </location>
</feature>
<dbReference type="EMBL" id="FRAG01000012">
    <property type="protein sequence ID" value="SHJ86041.1"/>
    <property type="molecule type" value="Genomic_DNA"/>
</dbReference>
<protein>
    <submittedName>
        <fullName evidence="4">Permease of the drug/metabolite transporter (DMT) superfamily</fullName>
    </submittedName>
</protein>
<feature type="transmembrane region" description="Helical" evidence="2">
    <location>
        <begin position="241"/>
        <end position="261"/>
    </location>
</feature>
<name>A0A1M6MRD8_PARC5</name>
<dbReference type="RefSeq" id="WP_073148280.1">
    <property type="nucleotide sequence ID" value="NZ_FRAG01000012.1"/>
</dbReference>
<feature type="transmembrane region" description="Helical" evidence="2">
    <location>
        <begin position="122"/>
        <end position="142"/>
    </location>
</feature>
<feature type="domain" description="EamA" evidence="3">
    <location>
        <begin position="150"/>
        <end position="281"/>
    </location>
</feature>
<gene>
    <name evidence="4" type="ORF">SAMN02745912_01373</name>
</gene>
<dbReference type="OrthoDB" id="9790852at2"/>
<dbReference type="InterPro" id="IPR037185">
    <property type="entry name" value="EmrE-like"/>
</dbReference>
<reference evidence="5" key="1">
    <citation type="submission" date="2016-11" db="EMBL/GenBank/DDBJ databases">
        <authorList>
            <person name="Varghese N."/>
            <person name="Submissions S."/>
        </authorList>
    </citation>
    <scope>NUCLEOTIDE SEQUENCE [LARGE SCALE GENOMIC DNA]</scope>
    <source>
        <strain evidence="5">DSM 15212 / CIP 107654 / DViRD3</strain>
    </source>
</reference>
<evidence type="ECO:0000313" key="4">
    <source>
        <dbReference type="EMBL" id="SHJ86041.1"/>
    </source>
</evidence>
<evidence type="ECO:0000256" key="1">
    <source>
        <dbReference type="ARBA" id="ARBA00007362"/>
    </source>
</evidence>
<dbReference type="AlphaFoldDB" id="A0A1M6MRD8"/>
<comment type="similarity">
    <text evidence="1">Belongs to the EamA transporter family.</text>
</comment>
<organism evidence="4 5">
    <name type="scientific">Paramaledivibacter caminithermalis (strain DSM 15212 / CIP 107654 / DViRD3)</name>
    <name type="common">Clostridium caminithermale</name>
    <dbReference type="NCBI Taxonomy" id="1121301"/>
    <lineage>
        <taxon>Bacteria</taxon>
        <taxon>Bacillati</taxon>
        <taxon>Bacillota</taxon>
        <taxon>Clostridia</taxon>
        <taxon>Peptostreptococcales</taxon>
        <taxon>Caminicellaceae</taxon>
        <taxon>Paramaledivibacter</taxon>
    </lineage>
</organism>
<sequence>MDKKTKSKSMVLIGVIFVSFASIFTKISSAPSLVIATYRLGFSSLMLLPYVLENNIKEIKGISKKDLFMCLISGVFLAFHFATWLESIKYTSITSSTVLVNTHPIFIVIGSFLILKEKVSKKAIMSIIIALIGSTIISLGDSSLGSNIFYGDLLAILGGFCVAGYMMIGRIARQRLSVNSYTFIVYSSCTLTLLLLSLITSTPLYPYPKTDWLIFLCLAVFCTILGHSIFNWSLEYLSPTFISTSILGEPVFATIWAMLIFKEIPTLWQILGGIIILLGIYRFIQVSENPV</sequence>
<dbReference type="InterPro" id="IPR000620">
    <property type="entry name" value="EamA_dom"/>
</dbReference>
<dbReference type="Proteomes" id="UP000184465">
    <property type="component" value="Unassembled WGS sequence"/>
</dbReference>